<evidence type="ECO:0000313" key="1">
    <source>
        <dbReference type="EMBL" id="EAT60121.1"/>
    </source>
</evidence>
<organism evidence="1 2">
    <name type="scientific">Chlorobium ferrooxidans DSM 13031</name>
    <dbReference type="NCBI Taxonomy" id="377431"/>
    <lineage>
        <taxon>Bacteria</taxon>
        <taxon>Pseudomonadati</taxon>
        <taxon>Chlorobiota</taxon>
        <taxon>Chlorobiia</taxon>
        <taxon>Chlorobiales</taxon>
        <taxon>Chlorobiaceae</taxon>
        <taxon>Chlorobium/Pelodictyon group</taxon>
        <taxon>Chlorobium</taxon>
    </lineage>
</organism>
<keyword evidence="2" id="KW-1185">Reference proteome</keyword>
<comment type="caution">
    <text evidence="1">The sequence shown here is derived from an EMBL/GenBank/DDBJ whole genome shotgun (WGS) entry which is preliminary data.</text>
</comment>
<dbReference type="EMBL" id="AASE01000001">
    <property type="protein sequence ID" value="EAT60121.1"/>
    <property type="molecule type" value="Genomic_DNA"/>
</dbReference>
<sequence>MHDTGDVIYDFDVANDKLDFKAIDANSVKSGSQSFSSATYFASPNHLVANGISYFDDGEGNTVVWVDNDGDATTVEMQVTLVGVAANDVHGNHFSISNNN</sequence>
<reference evidence="1 2" key="1">
    <citation type="submission" date="2006-07" db="EMBL/GenBank/DDBJ databases">
        <title>Annotation of the draft genome assembly of Chlorobium ferroxidans DSM 13031.</title>
        <authorList>
            <consortium name="US DOE Joint Genome Institute (JGI-ORNL)"/>
            <person name="Larimer F."/>
            <person name="Land M."/>
            <person name="Hauser L."/>
        </authorList>
    </citation>
    <scope>NUCLEOTIDE SEQUENCE [LARGE SCALE GENOMIC DNA]</scope>
    <source>
        <strain evidence="1 2">DSM 13031</strain>
    </source>
</reference>
<protein>
    <submittedName>
        <fullName evidence="1">Uncharacterized protein</fullName>
    </submittedName>
</protein>
<dbReference type="InterPro" id="IPR011049">
    <property type="entry name" value="Serralysin-like_metalloprot_C"/>
</dbReference>
<evidence type="ECO:0000313" key="2">
    <source>
        <dbReference type="Proteomes" id="UP000004162"/>
    </source>
</evidence>
<dbReference type="Proteomes" id="UP000004162">
    <property type="component" value="Unassembled WGS sequence"/>
</dbReference>
<gene>
    <name evidence="1" type="ORF">CferDRAFT_2128</name>
</gene>
<dbReference type="Gene3D" id="2.150.10.10">
    <property type="entry name" value="Serralysin-like metalloprotease, C-terminal"/>
    <property type="match status" value="1"/>
</dbReference>
<accession>Q0YUA5</accession>
<reference evidence="1 2" key="2">
    <citation type="submission" date="2006-07" db="EMBL/GenBank/DDBJ databases">
        <title>Sequencing of the draft genome and assembly of Chlorobium ferroxidans DSM 13031.</title>
        <authorList>
            <consortium name="US DOE Joint Genome Institute (JGI-PGF)"/>
            <person name="Copeland A."/>
            <person name="Lucas S."/>
            <person name="Lapidus A."/>
            <person name="Barry K."/>
            <person name="Glavina del Rio T."/>
            <person name="Dalin E."/>
            <person name="Tice H."/>
            <person name="Bruce D."/>
            <person name="Pitluck S."/>
            <person name="Richardson P."/>
        </authorList>
    </citation>
    <scope>NUCLEOTIDE SEQUENCE [LARGE SCALE GENOMIC DNA]</scope>
    <source>
        <strain evidence="1 2">DSM 13031</strain>
    </source>
</reference>
<dbReference type="AlphaFoldDB" id="Q0YUA5"/>
<name>Q0YUA5_9CHLB</name>
<dbReference type="RefSeq" id="WP_006365397.1">
    <property type="nucleotide sequence ID" value="NZ_AASE01000001.1"/>
</dbReference>
<proteinExistence type="predicted"/>